<evidence type="ECO:0000259" key="3">
    <source>
        <dbReference type="Pfam" id="PF22124"/>
    </source>
</evidence>
<dbReference type="RefSeq" id="WP_314796801.1">
    <property type="nucleotide sequence ID" value="NZ_CP130319.1"/>
</dbReference>
<dbReference type="GO" id="GO:0005975">
    <property type="term" value="P:carbohydrate metabolic process"/>
    <property type="evidence" value="ECO:0007669"/>
    <property type="project" value="InterPro"/>
</dbReference>
<proteinExistence type="predicted"/>
<dbReference type="PANTHER" id="PTHR31084">
    <property type="entry name" value="ALPHA-L-FUCOSIDASE 2"/>
    <property type="match status" value="1"/>
</dbReference>
<dbReference type="InterPro" id="IPR008928">
    <property type="entry name" value="6-hairpin_glycosidase_sf"/>
</dbReference>
<evidence type="ECO:0000259" key="1">
    <source>
        <dbReference type="Pfam" id="PF14498"/>
    </source>
</evidence>
<dbReference type="AlphaFoldDB" id="A0AA96LJL5"/>
<dbReference type="PANTHER" id="PTHR31084:SF19">
    <property type="entry name" value="GLYCOSYL HYDROLASE FAMILY 95 N-TERMINAL DOMAIN-CONTAINING PROTEIN"/>
    <property type="match status" value="1"/>
</dbReference>
<evidence type="ECO:0000313" key="5">
    <source>
        <dbReference type="Proteomes" id="UP001304650"/>
    </source>
</evidence>
<dbReference type="SUPFAM" id="SSF48208">
    <property type="entry name" value="Six-hairpin glycosidases"/>
    <property type="match status" value="1"/>
</dbReference>
<keyword evidence="5" id="KW-1185">Reference proteome</keyword>
<feature type="domain" description="Alpha fucosidase A-like C-terminal" evidence="2">
    <location>
        <begin position="662"/>
        <end position="758"/>
    </location>
</feature>
<dbReference type="Gene3D" id="2.60.40.10">
    <property type="entry name" value="Immunoglobulins"/>
    <property type="match status" value="1"/>
</dbReference>
<accession>A0AA96LJL5</accession>
<evidence type="ECO:0000259" key="2">
    <source>
        <dbReference type="Pfam" id="PF21307"/>
    </source>
</evidence>
<dbReference type="KEGG" id="proo:MJB10_17710"/>
<keyword evidence="4" id="KW-0378">Hydrolase</keyword>
<evidence type="ECO:0000313" key="4">
    <source>
        <dbReference type="EMBL" id="WNR42945.1"/>
    </source>
</evidence>
<dbReference type="InterPro" id="IPR049053">
    <property type="entry name" value="AFCA-like_C"/>
</dbReference>
<reference evidence="4" key="1">
    <citation type="submission" date="2022-02" db="EMBL/GenBank/DDBJ databases">
        <title>Paenibacillus sp. MBLB1832 Whole Genome Shotgun Sequencing.</title>
        <authorList>
            <person name="Hwang C.Y."/>
            <person name="Cho E.-S."/>
            <person name="Seo M.-J."/>
        </authorList>
    </citation>
    <scope>NUCLEOTIDE SEQUENCE</scope>
    <source>
        <strain evidence="4">MBLB1832</strain>
    </source>
</reference>
<feature type="domain" description="Glycosyl hydrolase family 95 N-terminal" evidence="1">
    <location>
        <begin position="6"/>
        <end position="51"/>
    </location>
</feature>
<dbReference type="EMBL" id="CP130319">
    <property type="protein sequence ID" value="WNR42945.1"/>
    <property type="molecule type" value="Genomic_DNA"/>
</dbReference>
<protein>
    <submittedName>
        <fullName evidence="4">Glycoside hydrolase family 95 protein</fullName>
    </submittedName>
</protein>
<dbReference type="Pfam" id="PF14498">
    <property type="entry name" value="Glyco_hyd_65N_2"/>
    <property type="match status" value="2"/>
</dbReference>
<dbReference type="InterPro" id="IPR013783">
    <property type="entry name" value="Ig-like_fold"/>
</dbReference>
<dbReference type="Gene3D" id="1.50.10.10">
    <property type="match status" value="1"/>
</dbReference>
<sequence length="872" mass="97967">MKNLVLSYLTPAEDSTEGWEKESLPIGNGYMGANVFGIPRRERIQITDNTLVNPGNLGGLNNFAELYLEFGHEDASDYERGLSLNDAIAYCRYQHNGVRYEREYFASYPDQIIVMKLSASKPGALSFVVRPEIPYCKDYAKTPGDGGGKSGEVIAQDDTLILRGRMHYYNTRFEGQIKVIAPSGAMLEEQGAIRVIGADTALLLVAVGTNYKLDSHIFLEEDPKKKIPDIDPHREVARILEQADLIGYKQLRSRHIADYRELFDRVAFSIEGAAPQEPTDVLLQRYRRGESIPYLEELYFQYGRYLLISCSRPGTLPANLQGVWNVHDISPWGSGYWHNINVQMNYWHAFSTNLKETFQAYVDFNAAFRPKAEQLASRYIHEHNPENATDEPGACGWTIGTASYAYMITGPGGHSGPGTGGLTTKLFWDYYDFTRDEQVLRKVTYPALLSMSRFLTKTARDYDGQYLASFSASPEQLIFGRWRTEKPHQYYHTVGCAFDQQMIHENGADLLRAAERLGLTEDPALDVQSKQLGRYNPVEIGWSGQVKEYSEENLYGEFGEYRHRHISQLVALYPGTLISHDTPAWLDAARITLNERGDESTGWALAHRLNLWARTGDGDRAYRLFRNLLEQQTLPNLWDAHPPFQIDGNFGGTAGVAEMLLQSHETYIAVLPSLPQAWSSGAFRGLVARGNFEVSVEWRSGTATRIEIVSGSGGICRLAYPGIDNAQLIAEEHLPIAYTVDSPGNITFDTEAGGHYTLTGMALFRRAPAPKELQVDRHTLGLEWSGEAGCLYNIYRAVDQMPHYELIAANVTDTSFQDSLFDFSSCERATYKVTALFPDGTGESDGVLCAIHHASELYMERYRYQIAQINLT</sequence>
<dbReference type="InterPro" id="IPR016518">
    <property type="entry name" value="Alpha-L-fucosidase"/>
</dbReference>
<dbReference type="InterPro" id="IPR012341">
    <property type="entry name" value="6hp_glycosidase-like_sf"/>
</dbReference>
<dbReference type="Pfam" id="PF22124">
    <property type="entry name" value="Glyco_hydro_95_cat"/>
    <property type="match status" value="1"/>
</dbReference>
<feature type="domain" description="Glycosyl hydrolase family 95 N-terminal" evidence="1">
    <location>
        <begin position="62"/>
        <end position="212"/>
    </location>
</feature>
<dbReference type="Pfam" id="PF21307">
    <property type="entry name" value="Glyco_hydro_95_C"/>
    <property type="match status" value="1"/>
</dbReference>
<organism evidence="4 5">
    <name type="scientific">Paenibacillus roseopurpureus</name>
    <dbReference type="NCBI Taxonomy" id="2918901"/>
    <lineage>
        <taxon>Bacteria</taxon>
        <taxon>Bacillati</taxon>
        <taxon>Bacillota</taxon>
        <taxon>Bacilli</taxon>
        <taxon>Bacillales</taxon>
        <taxon>Paenibacillaceae</taxon>
        <taxon>Paenibacillus</taxon>
    </lineage>
</organism>
<name>A0AA96LJL5_9BACL</name>
<dbReference type="InterPro" id="IPR027414">
    <property type="entry name" value="GH95_N_dom"/>
</dbReference>
<dbReference type="GO" id="GO:0004560">
    <property type="term" value="F:alpha-L-fucosidase activity"/>
    <property type="evidence" value="ECO:0007669"/>
    <property type="project" value="InterPro"/>
</dbReference>
<gene>
    <name evidence="4" type="ORF">MJB10_17710</name>
</gene>
<dbReference type="PIRSF" id="PIRSF007663">
    <property type="entry name" value="UCP007663"/>
    <property type="match status" value="1"/>
</dbReference>
<dbReference type="InterPro" id="IPR054363">
    <property type="entry name" value="GH95_cat"/>
</dbReference>
<feature type="domain" description="Glycosyl hydrolase family 95 catalytic" evidence="3">
    <location>
        <begin position="247"/>
        <end position="660"/>
    </location>
</feature>
<dbReference type="Proteomes" id="UP001304650">
    <property type="component" value="Chromosome"/>
</dbReference>